<accession>A0A454JLG0</accession>
<sequence>MNMHWKTTAIIAALLSGPVFAQPNLQGSEWQLVSPKVAEPLPTLSFQAKGISGFAGCNRFTGHTNAEGKLVVATTRMMCPPAMMQTEQAYIGFLSQPFQIKTDGKLQQLVLTSSAGEYRFVRKLDKTAGHPAAAAAPAQRPQYLYVSSQRKNCSAGAGQMQCLQVRSSENQPWQLFYGAIEGFTPQPDTAYYLKLRYETVPNPPADASAVRTILERVVFSETISRSVQ</sequence>
<evidence type="ECO:0000256" key="1">
    <source>
        <dbReference type="SAM" id="SignalP"/>
    </source>
</evidence>
<evidence type="ECO:0000313" key="4">
    <source>
        <dbReference type="EMBL" id="RMD00418.1"/>
    </source>
</evidence>
<dbReference type="PANTHER" id="PTHR35535">
    <property type="entry name" value="HEAT SHOCK PROTEIN HSLJ"/>
    <property type="match status" value="1"/>
</dbReference>
<proteinExistence type="predicted"/>
<feature type="domain" description="DUF4377" evidence="3">
    <location>
        <begin position="145"/>
        <end position="218"/>
    </location>
</feature>
<dbReference type="PANTHER" id="PTHR35535:SF1">
    <property type="entry name" value="HEAT SHOCK PROTEIN HSLJ"/>
    <property type="match status" value="1"/>
</dbReference>
<evidence type="ECO:0000313" key="5">
    <source>
        <dbReference type="Proteomes" id="UP000274139"/>
    </source>
</evidence>
<organism evidence="4 5">
    <name type="scientific">Aquitalea palustris</name>
    <dbReference type="NCBI Taxonomy" id="2480983"/>
    <lineage>
        <taxon>Bacteria</taxon>
        <taxon>Pseudomonadati</taxon>
        <taxon>Pseudomonadota</taxon>
        <taxon>Betaproteobacteria</taxon>
        <taxon>Neisseriales</taxon>
        <taxon>Chromobacteriaceae</taxon>
        <taxon>Aquitalea</taxon>
    </lineage>
</organism>
<evidence type="ECO:0000259" key="3">
    <source>
        <dbReference type="Pfam" id="PF14302"/>
    </source>
</evidence>
<feature type="chain" id="PRO_5019328481" evidence="1">
    <location>
        <begin position="22"/>
        <end position="228"/>
    </location>
</feature>
<dbReference type="Pfam" id="PF14302">
    <property type="entry name" value="DUF4377"/>
    <property type="match status" value="1"/>
</dbReference>
<reference evidence="4 5" key="1">
    <citation type="submission" date="2018-10" db="EMBL/GenBank/DDBJ databases">
        <title>Draft genome sequence of Aquitalea MWU14-2217 isolated from a wild cranberry bog in Provincetown, Massachusetts.</title>
        <authorList>
            <person name="Ebadzadsahrai G."/>
            <person name="Soby S."/>
        </authorList>
    </citation>
    <scope>NUCLEOTIDE SEQUENCE [LARGE SCALE GENOMIC DNA]</scope>
    <source>
        <strain evidence="4 5">MWU14-2217</strain>
    </source>
</reference>
<dbReference type="Proteomes" id="UP000274139">
    <property type="component" value="Unassembled WGS sequence"/>
</dbReference>
<gene>
    <name evidence="4" type="ORF">EAY64_04900</name>
</gene>
<dbReference type="InterPro" id="IPR025485">
    <property type="entry name" value="DUF4377"/>
</dbReference>
<keyword evidence="5" id="KW-1185">Reference proteome</keyword>
<dbReference type="EMBL" id="RFAR01000014">
    <property type="protein sequence ID" value="RMD00418.1"/>
    <property type="molecule type" value="Genomic_DNA"/>
</dbReference>
<dbReference type="Gene3D" id="2.40.128.270">
    <property type="match status" value="1"/>
</dbReference>
<dbReference type="AlphaFoldDB" id="A0A454JLG0"/>
<dbReference type="InterPro" id="IPR005184">
    <property type="entry name" value="DUF306_Meta_HslJ"/>
</dbReference>
<evidence type="ECO:0000259" key="2">
    <source>
        <dbReference type="Pfam" id="PF03724"/>
    </source>
</evidence>
<feature type="signal peptide" evidence="1">
    <location>
        <begin position="1"/>
        <end position="21"/>
    </location>
</feature>
<dbReference type="InterPro" id="IPR038670">
    <property type="entry name" value="HslJ-like_sf"/>
</dbReference>
<comment type="caution">
    <text evidence="4">The sequence shown here is derived from an EMBL/GenBank/DDBJ whole genome shotgun (WGS) entry which is preliminary data.</text>
</comment>
<protein>
    <submittedName>
        <fullName evidence="4">DUF4377 domain-containing protein</fullName>
    </submittedName>
</protein>
<dbReference type="Pfam" id="PF03724">
    <property type="entry name" value="META"/>
    <property type="match status" value="1"/>
</dbReference>
<dbReference type="InterPro" id="IPR053147">
    <property type="entry name" value="Hsp_HslJ-like"/>
</dbReference>
<keyword evidence="1" id="KW-0732">Signal</keyword>
<name>A0A454JLG0_9NEIS</name>
<feature type="domain" description="DUF306" evidence="2">
    <location>
        <begin position="24"/>
        <end position="117"/>
    </location>
</feature>